<proteinExistence type="inferred from homology"/>
<keyword evidence="21" id="KW-1185">Reference proteome</keyword>
<evidence type="ECO:0000313" key="20">
    <source>
        <dbReference type="Proteomes" id="UP000075755"/>
    </source>
</evidence>
<feature type="short sequence motif" description="TonB C-terminal box" evidence="12">
    <location>
        <begin position="699"/>
        <end position="716"/>
    </location>
</feature>
<feature type="domain" description="TonB-dependent receptor-like beta-barrel" evidence="16">
    <location>
        <begin position="241"/>
        <end position="685"/>
    </location>
</feature>
<evidence type="ECO:0000256" key="1">
    <source>
        <dbReference type="ARBA" id="ARBA00004571"/>
    </source>
</evidence>
<evidence type="ECO:0000313" key="19">
    <source>
        <dbReference type="EMBL" id="MBB3707630.1"/>
    </source>
</evidence>
<dbReference type="RefSeq" id="WP_067955383.1">
    <property type="nucleotide sequence ID" value="NZ_CP015005.1"/>
</dbReference>
<evidence type="ECO:0000256" key="7">
    <source>
        <dbReference type="ARBA" id="ARBA00023077"/>
    </source>
</evidence>
<dbReference type="InterPro" id="IPR011276">
    <property type="entry name" value="TonB_haem/Hb_rcpt"/>
</dbReference>
<dbReference type="PANTHER" id="PTHR30069">
    <property type="entry name" value="TONB-DEPENDENT OUTER MEMBRANE RECEPTOR"/>
    <property type="match status" value="1"/>
</dbReference>
<evidence type="ECO:0000313" key="18">
    <source>
        <dbReference type="EMBL" id="AMS39483.1"/>
    </source>
</evidence>
<keyword evidence="5 11" id="KW-0812">Transmembrane</keyword>
<dbReference type="Pfam" id="PF07715">
    <property type="entry name" value="Plug"/>
    <property type="match status" value="1"/>
</dbReference>
<evidence type="ECO:0000259" key="16">
    <source>
        <dbReference type="Pfam" id="PF00593"/>
    </source>
</evidence>
<organism evidence="18 20">
    <name type="scientific">Aminobacter aminovorans</name>
    <name type="common">Chelatobacter heintzii</name>
    <dbReference type="NCBI Taxonomy" id="83263"/>
    <lineage>
        <taxon>Bacteria</taxon>
        <taxon>Pseudomonadati</taxon>
        <taxon>Pseudomonadota</taxon>
        <taxon>Alphaproteobacteria</taxon>
        <taxon>Hyphomicrobiales</taxon>
        <taxon>Phyllobacteriaceae</taxon>
        <taxon>Aminobacter</taxon>
    </lineage>
</organism>
<reference evidence="18 20" key="1">
    <citation type="submission" date="2016-03" db="EMBL/GenBank/DDBJ databases">
        <title>Complete genome of Aminobacter aminovorans KCTC 2477.</title>
        <authorList>
            <person name="Kim K.M."/>
        </authorList>
    </citation>
    <scope>NUCLEOTIDE SEQUENCE [LARGE SCALE GENOMIC DNA]</scope>
    <source>
        <strain evidence="18 20">KCTC 2477</strain>
    </source>
</reference>
<dbReference type="Proteomes" id="UP000577697">
    <property type="component" value="Unassembled WGS sequence"/>
</dbReference>
<evidence type="ECO:0000256" key="11">
    <source>
        <dbReference type="PROSITE-ProRule" id="PRU01360"/>
    </source>
</evidence>
<dbReference type="EMBL" id="CP015005">
    <property type="protein sequence ID" value="AMS39483.1"/>
    <property type="molecule type" value="Genomic_DNA"/>
</dbReference>
<dbReference type="NCBIfam" id="TIGR01785">
    <property type="entry name" value="TonB-hemin"/>
    <property type="match status" value="1"/>
</dbReference>
<comment type="similarity">
    <text evidence="2 11 13">Belongs to the TonB-dependent receptor family.</text>
</comment>
<evidence type="ECO:0000256" key="12">
    <source>
        <dbReference type="PROSITE-ProRule" id="PRU10144"/>
    </source>
</evidence>
<dbReference type="Gene3D" id="2.170.130.10">
    <property type="entry name" value="TonB-dependent receptor, plug domain"/>
    <property type="match status" value="1"/>
</dbReference>
<feature type="chain" id="PRO_5042212254" evidence="15">
    <location>
        <begin position="29"/>
        <end position="716"/>
    </location>
</feature>
<keyword evidence="3 11" id="KW-0813">Transport</keyword>
<evidence type="ECO:0000256" key="15">
    <source>
        <dbReference type="SAM" id="SignalP"/>
    </source>
</evidence>
<evidence type="ECO:0000256" key="4">
    <source>
        <dbReference type="ARBA" id="ARBA00022452"/>
    </source>
</evidence>
<keyword evidence="9 19" id="KW-0675">Receptor</keyword>
<keyword evidence="7 13" id="KW-0798">TonB box</keyword>
<dbReference type="InterPro" id="IPR000531">
    <property type="entry name" value="Beta-barrel_TonB"/>
</dbReference>
<keyword evidence="10 11" id="KW-0998">Cell outer membrane</keyword>
<dbReference type="InterPro" id="IPR010917">
    <property type="entry name" value="TonB_rcpt_CS"/>
</dbReference>
<accession>A0AAC8YJQ0</accession>
<keyword evidence="6 15" id="KW-0732">Signal</keyword>
<dbReference type="KEGG" id="aak:AA2016_0544"/>
<reference evidence="19 21" key="2">
    <citation type="submission" date="2020-08" db="EMBL/GenBank/DDBJ databases">
        <title>Genomic Encyclopedia of Type Strains, Phase IV (KMG-IV): sequencing the most valuable type-strain genomes for metagenomic binning, comparative biology and taxonomic classification.</title>
        <authorList>
            <person name="Goeker M."/>
        </authorList>
    </citation>
    <scope>NUCLEOTIDE SEQUENCE [LARGE SCALE GENOMIC DNA]</scope>
    <source>
        <strain evidence="19 21">DSM 10368</strain>
    </source>
</reference>
<dbReference type="InterPro" id="IPR037066">
    <property type="entry name" value="Plug_dom_sf"/>
</dbReference>
<dbReference type="GO" id="GO:0015344">
    <property type="term" value="F:siderophore uptake transmembrane transporter activity"/>
    <property type="evidence" value="ECO:0007669"/>
    <property type="project" value="TreeGrafter"/>
</dbReference>
<evidence type="ECO:0000256" key="10">
    <source>
        <dbReference type="ARBA" id="ARBA00023237"/>
    </source>
</evidence>
<dbReference type="InterPro" id="IPR036942">
    <property type="entry name" value="Beta-barrel_TonB_sf"/>
</dbReference>
<dbReference type="InterPro" id="IPR012910">
    <property type="entry name" value="Plug_dom"/>
</dbReference>
<dbReference type="SUPFAM" id="SSF56935">
    <property type="entry name" value="Porins"/>
    <property type="match status" value="1"/>
</dbReference>
<dbReference type="CDD" id="cd01347">
    <property type="entry name" value="ligand_gated_channel"/>
    <property type="match status" value="1"/>
</dbReference>
<comment type="subcellular location">
    <subcellularLocation>
        <location evidence="1 11">Cell outer membrane</location>
        <topology evidence="1 11">Multi-pass membrane protein</topology>
    </subcellularLocation>
</comment>
<evidence type="ECO:0000256" key="13">
    <source>
        <dbReference type="RuleBase" id="RU003357"/>
    </source>
</evidence>
<evidence type="ECO:0000256" key="8">
    <source>
        <dbReference type="ARBA" id="ARBA00023136"/>
    </source>
</evidence>
<name>A0AAC8YJQ0_AMIAI</name>
<dbReference type="Proteomes" id="UP000075755">
    <property type="component" value="Chromosome"/>
</dbReference>
<evidence type="ECO:0000259" key="17">
    <source>
        <dbReference type="Pfam" id="PF07715"/>
    </source>
</evidence>
<dbReference type="Pfam" id="PF00593">
    <property type="entry name" value="TonB_dep_Rec_b-barrel"/>
    <property type="match status" value="1"/>
</dbReference>
<evidence type="ECO:0000256" key="3">
    <source>
        <dbReference type="ARBA" id="ARBA00022448"/>
    </source>
</evidence>
<feature type="signal peptide" evidence="15">
    <location>
        <begin position="1"/>
        <end position="28"/>
    </location>
</feature>
<dbReference type="GO" id="GO:0015232">
    <property type="term" value="F:heme transmembrane transporter activity"/>
    <property type="evidence" value="ECO:0007669"/>
    <property type="project" value="InterPro"/>
</dbReference>
<dbReference type="PANTHER" id="PTHR30069:SF41">
    <property type="entry name" value="HEME_HEMOPEXIN UTILIZATION PROTEIN C"/>
    <property type="match status" value="1"/>
</dbReference>
<dbReference type="GO" id="GO:0044718">
    <property type="term" value="P:siderophore transmembrane transport"/>
    <property type="evidence" value="ECO:0007669"/>
    <property type="project" value="TreeGrafter"/>
</dbReference>
<dbReference type="GO" id="GO:0009279">
    <property type="term" value="C:cell outer membrane"/>
    <property type="evidence" value="ECO:0007669"/>
    <property type="project" value="UniProtKB-SubCell"/>
</dbReference>
<gene>
    <name evidence="18" type="ORF">AA2016_0544</name>
    <name evidence="19" type="ORF">FHS67_003961</name>
</gene>
<keyword evidence="4 11" id="KW-1134">Transmembrane beta strand</keyword>
<evidence type="ECO:0000256" key="6">
    <source>
        <dbReference type="ARBA" id="ARBA00022729"/>
    </source>
</evidence>
<feature type="region of interest" description="Disordered" evidence="14">
    <location>
        <begin position="28"/>
        <end position="66"/>
    </location>
</feature>
<evidence type="ECO:0000256" key="5">
    <source>
        <dbReference type="ARBA" id="ARBA00022692"/>
    </source>
</evidence>
<keyword evidence="8 11" id="KW-0472">Membrane</keyword>
<feature type="domain" description="TonB-dependent receptor plug" evidence="17">
    <location>
        <begin position="71"/>
        <end position="180"/>
    </location>
</feature>
<dbReference type="Gene3D" id="2.40.170.20">
    <property type="entry name" value="TonB-dependent receptor, beta-barrel domain"/>
    <property type="match status" value="1"/>
</dbReference>
<protein>
    <submittedName>
        <fullName evidence="19">Hemoglobin/transferrin/lactoferrin receptor protein</fullName>
    </submittedName>
</protein>
<dbReference type="InterPro" id="IPR039426">
    <property type="entry name" value="TonB-dep_rcpt-like"/>
</dbReference>
<dbReference type="AlphaFoldDB" id="A0AAC8YJQ0"/>
<dbReference type="PROSITE" id="PS52016">
    <property type="entry name" value="TONB_DEPENDENT_REC_3"/>
    <property type="match status" value="1"/>
</dbReference>
<dbReference type="EMBL" id="JACICB010000014">
    <property type="protein sequence ID" value="MBB3707630.1"/>
    <property type="molecule type" value="Genomic_DNA"/>
</dbReference>
<evidence type="ECO:0000256" key="14">
    <source>
        <dbReference type="SAM" id="MobiDB-lite"/>
    </source>
</evidence>
<evidence type="ECO:0000313" key="21">
    <source>
        <dbReference type="Proteomes" id="UP000577697"/>
    </source>
</evidence>
<dbReference type="PROSITE" id="PS01156">
    <property type="entry name" value="TONB_DEPENDENT_REC_2"/>
    <property type="match status" value="1"/>
</dbReference>
<evidence type="ECO:0000256" key="2">
    <source>
        <dbReference type="ARBA" id="ARBA00009810"/>
    </source>
</evidence>
<sequence>MNNHHIIRCSTVALAAVCSAIALSVANAQSPNGAEQPPKPVKSDRKAPATSPLVLPPITVSAGSDTKAPFQTSGGVSVIDGKIVQEKFGGDANAIVRSMPGTFTRMSSSQPGVSVNIRGFEADGRVNTMIDGVPQTFRNTAGHASTGGELLYIDTNLLAGIGAERGAVNGAYGMGSLAGAVNFRTIEFDDVVLEGQDRGVKTTVKAGSNGYGASGMAAAGVRTELAGGGQASILGAFSYGEHGNYQRGDGTYNRPDASNKPGSGLVKLHIQPDDVHDLKLGARWYKNDFLISGYNWGVDNATYTANYKYQPGGDWIDLRINGYYNRTDMSYDPTTGGSYRKRNTRDFGFGFDIANTSRFDITDELSARWDYGAAYSSNDYKVNLFRGANPPGHMQKARAFSDLTLSQGIFELNAGLNYDYWDLSGRQSPCKPNIGFCPPTGGNVDVSRHESALNPKITLSAKPLDWLQPYVTYSHTFRPPSAREALWALVPIGSGVGGGQYSNFHLNPETSRGWEIGANIVRNDLLYGGDELRLKVNYFNNAIDNYIVNNLINIPGDPYERAIWVNVPGTTHSRGFEVEGGYDAGIAYVNLSYTQASNNQPVGWGAGIGNGDSTFLPESKVSVDVGIRAFEEALTIGATMNHVGGSRYAVGFGDTATKEAYTLFNAYASYKVNKNATAFLNVENLTNVAYSPAVSGEMGDKTGRGRTITVGLTTQF</sequence>
<evidence type="ECO:0000256" key="9">
    <source>
        <dbReference type="ARBA" id="ARBA00023170"/>
    </source>
</evidence>